<sequence>MDTVLSNAGAISKVILDGTSFAADADISGMVEVTVPRGKEISSVQLELCSWRHIALKRTTAGAGKAQGEKSHVEQLTRQTLELFPNLDIGGAGRNGHDTKTLKDTAIFTFRFVALQPTKAPTTEAFATGRIKHYMTCFVHKRAGLLNREKLMEKNQFQIPITAPVLEVDALFPDRTFTSLEARPNAANVQDYAFRVRCNTHLLSGLPFLVECDIANHATARSITLSLHQRAFASIGKIEEEQFYRSLYVHEAARPEPARDGHFRGKSSPRPLAYGQKVYLVEWTCPRRDSRTRLPFKETLYAKTAEANLECGLSLRVEMDLENGDRLVSVVHGITYVPDWIDARSDRQSTSLRQERSIMQDSQSPASSLMTTGRRLSTASSQSDLKTSPGFAPPGFSSFRRPQQASSHLRHASHASSLVPGIGTGESYFERQRSQLASSRGGLSPRTPNEFDPVLTHGTYAPPRAGAVRTIATQQPQLFGSVGAQTQDPGIVSGRQSVSRDTRPDQITLPPASVRSSMSMAFEHMNLAGSGPVSANASSQGARSPLIGQEGVAASIHSIRSLPPGTPPPPSQPLPPPPPPTSGGSQRSAFTGLGLLSGSSRPVSIHQPAAPPFVMSQANGRSGGSPAASVASLVSPVAGGLDDRPASRLGGRSSRAIRPAVVLGISQSTIQTMQSRDDGGVSGSGSGSGMAAPTAVESPVVPLSSMLSHGSANGAVAGPEYHTGSVTGSPSIHGGSFDVATRVTSTALDGHAAPAPANASLSSRAGSAGLSPPSRSRTPSSVPAAGTTAGLVQGLFNMSGGGKRASETPDAVSLRDSGYAGSTVAMQRGTPPTQRSVPQPQSELEQHQAGNEILLG</sequence>
<feature type="region of interest" description="Disordered" evidence="1">
    <location>
        <begin position="346"/>
        <end position="460"/>
    </location>
</feature>
<name>A0A1Y2F7Z1_PROLT</name>
<dbReference type="EMBL" id="MCFI01000015">
    <property type="protein sequence ID" value="ORY79486.1"/>
    <property type="molecule type" value="Genomic_DNA"/>
</dbReference>
<feature type="compositionally biased region" description="Basic and acidic residues" evidence="1">
    <location>
        <begin position="346"/>
        <end position="358"/>
    </location>
</feature>
<gene>
    <name evidence="2" type="ORF">BCR37DRAFT_381670</name>
</gene>
<accession>A0A1Y2F7Z1</accession>
<feature type="compositionally biased region" description="Polar residues" evidence="1">
    <location>
        <begin position="830"/>
        <end position="843"/>
    </location>
</feature>
<dbReference type="Proteomes" id="UP000193685">
    <property type="component" value="Unassembled WGS sequence"/>
</dbReference>
<dbReference type="AlphaFoldDB" id="A0A1Y2F7Z1"/>
<evidence type="ECO:0000313" key="3">
    <source>
        <dbReference type="Proteomes" id="UP000193685"/>
    </source>
</evidence>
<protein>
    <submittedName>
        <fullName evidence="2">Uncharacterized protein</fullName>
    </submittedName>
</protein>
<feature type="region of interest" description="Disordered" evidence="1">
    <location>
        <begin position="668"/>
        <end position="696"/>
    </location>
</feature>
<evidence type="ECO:0000256" key="1">
    <source>
        <dbReference type="SAM" id="MobiDB-lite"/>
    </source>
</evidence>
<feature type="compositionally biased region" description="Polar residues" evidence="1">
    <location>
        <begin position="481"/>
        <end position="497"/>
    </location>
</feature>
<feature type="region of interest" description="Disordered" evidence="1">
    <location>
        <begin position="750"/>
        <end position="856"/>
    </location>
</feature>
<organism evidence="2 3">
    <name type="scientific">Protomyces lactucae-debilis</name>
    <dbReference type="NCBI Taxonomy" id="2754530"/>
    <lineage>
        <taxon>Eukaryota</taxon>
        <taxon>Fungi</taxon>
        <taxon>Dikarya</taxon>
        <taxon>Ascomycota</taxon>
        <taxon>Taphrinomycotina</taxon>
        <taxon>Taphrinomycetes</taxon>
        <taxon>Taphrinales</taxon>
        <taxon>Protomycetaceae</taxon>
        <taxon>Protomyces</taxon>
    </lineage>
</organism>
<feature type="compositionally biased region" description="Polar residues" evidence="1">
    <location>
        <begin position="359"/>
        <end position="386"/>
    </location>
</feature>
<dbReference type="GeneID" id="63786340"/>
<feature type="region of interest" description="Disordered" evidence="1">
    <location>
        <begin position="559"/>
        <end position="608"/>
    </location>
</feature>
<keyword evidence="3" id="KW-1185">Reference proteome</keyword>
<feature type="compositionally biased region" description="Low complexity" evidence="1">
    <location>
        <begin position="752"/>
        <end position="783"/>
    </location>
</feature>
<evidence type="ECO:0000313" key="2">
    <source>
        <dbReference type="EMBL" id="ORY79486.1"/>
    </source>
</evidence>
<dbReference type="RefSeq" id="XP_040723857.1">
    <property type="nucleotide sequence ID" value="XM_040869741.1"/>
</dbReference>
<feature type="compositionally biased region" description="Pro residues" evidence="1">
    <location>
        <begin position="564"/>
        <end position="581"/>
    </location>
</feature>
<feature type="region of interest" description="Disordered" evidence="1">
    <location>
        <begin position="481"/>
        <end position="508"/>
    </location>
</feature>
<dbReference type="OrthoDB" id="10575414at2759"/>
<reference evidence="2 3" key="1">
    <citation type="submission" date="2016-07" db="EMBL/GenBank/DDBJ databases">
        <title>Pervasive Adenine N6-methylation of Active Genes in Fungi.</title>
        <authorList>
            <consortium name="DOE Joint Genome Institute"/>
            <person name="Mondo S.J."/>
            <person name="Dannebaum R.O."/>
            <person name="Kuo R.C."/>
            <person name="Labutti K."/>
            <person name="Haridas S."/>
            <person name="Kuo A."/>
            <person name="Salamov A."/>
            <person name="Ahrendt S.R."/>
            <person name="Lipzen A."/>
            <person name="Sullivan W."/>
            <person name="Andreopoulos W.B."/>
            <person name="Clum A."/>
            <person name="Lindquist E."/>
            <person name="Daum C."/>
            <person name="Ramamoorthy G.K."/>
            <person name="Gryganskyi A."/>
            <person name="Culley D."/>
            <person name="Magnuson J.K."/>
            <person name="James T.Y."/>
            <person name="O'Malley M.A."/>
            <person name="Stajich J.E."/>
            <person name="Spatafora J.W."/>
            <person name="Visel A."/>
            <person name="Grigoriev I.V."/>
        </authorList>
    </citation>
    <scope>NUCLEOTIDE SEQUENCE [LARGE SCALE GENOMIC DNA]</scope>
    <source>
        <strain evidence="2 3">12-1054</strain>
    </source>
</reference>
<proteinExistence type="predicted"/>
<comment type="caution">
    <text evidence="2">The sequence shown here is derived from an EMBL/GenBank/DDBJ whole genome shotgun (WGS) entry which is preliminary data.</text>
</comment>